<dbReference type="InterPro" id="IPR008333">
    <property type="entry name" value="Cbr1-like_FAD-bd_dom"/>
</dbReference>
<dbReference type="GO" id="GO:0051537">
    <property type="term" value="F:2 iron, 2 sulfur cluster binding"/>
    <property type="evidence" value="ECO:0007669"/>
    <property type="project" value="UniProtKB-KW"/>
</dbReference>
<evidence type="ECO:0000259" key="5">
    <source>
        <dbReference type="PROSITE" id="PS51384"/>
    </source>
</evidence>
<dbReference type="PROSITE" id="PS00197">
    <property type="entry name" value="2FE2S_FER_1"/>
    <property type="match status" value="1"/>
</dbReference>
<dbReference type="InterPro" id="IPR001433">
    <property type="entry name" value="OxRdtase_FAD/NAD-bd"/>
</dbReference>
<dbReference type="InterPro" id="IPR039261">
    <property type="entry name" value="FNR_nucleotide-bd"/>
</dbReference>
<organism evidence="6 7">
    <name type="scientific">Pseudonocardia asaccharolytica DSM 44247 = NBRC 16224</name>
    <dbReference type="NCBI Taxonomy" id="1123024"/>
    <lineage>
        <taxon>Bacteria</taxon>
        <taxon>Bacillati</taxon>
        <taxon>Actinomycetota</taxon>
        <taxon>Actinomycetes</taxon>
        <taxon>Pseudonocardiales</taxon>
        <taxon>Pseudonocardiaceae</taxon>
        <taxon>Pseudonocardia</taxon>
    </lineage>
</organism>
<dbReference type="EMBL" id="BJVI01000026">
    <property type="protein sequence ID" value="GEL18836.1"/>
    <property type="molecule type" value="Genomic_DNA"/>
</dbReference>
<dbReference type="PANTHER" id="PTHR47354:SF5">
    <property type="entry name" value="PROTEIN RFBI"/>
    <property type="match status" value="1"/>
</dbReference>
<dbReference type="AlphaFoldDB" id="A0A511D223"/>
<comment type="cofactor">
    <cofactor evidence="1">
        <name>FAD</name>
        <dbReference type="ChEBI" id="CHEBI:57692"/>
    </cofactor>
</comment>
<keyword evidence="2" id="KW-0408">Iron</keyword>
<dbReference type="PANTHER" id="PTHR47354">
    <property type="entry name" value="NADH OXIDOREDUCTASE HCR"/>
    <property type="match status" value="1"/>
</dbReference>
<dbReference type="Pfam" id="PF00970">
    <property type="entry name" value="FAD_binding_6"/>
    <property type="match status" value="1"/>
</dbReference>
<dbReference type="InterPro" id="IPR006058">
    <property type="entry name" value="2Fe2S_fd_BS"/>
</dbReference>
<dbReference type="RefSeq" id="WP_028929689.1">
    <property type="nucleotide sequence ID" value="NZ_AUII01000005.1"/>
</dbReference>
<evidence type="ECO:0000313" key="7">
    <source>
        <dbReference type="Proteomes" id="UP000321328"/>
    </source>
</evidence>
<dbReference type="InterPro" id="IPR012675">
    <property type="entry name" value="Beta-grasp_dom_sf"/>
</dbReference>
<dbReference type="SUPFAM" id="SSF54292">
    <property type="entry name" value="2Fe-2S ferredoxin-like"/>
    <property type="match status" value="1"/>
</dbReference>
<dbReference type="Proteomes" id="UP000321328">
    <property type="component" value="Unassembled WGS sequence"/>
</dbReference>
<feature type="domain" description="FAD-binding FR-type" evidence="5">
    <location>
        <begin position="104"/>
        <end position="204"/>
    </location>
</feature>
<sequence length="351" mass="38907">MTETFTVTVEPLEREVECRADQPILDACLRAGVWLPHACTHGTCGTCKVEVLDGDVEHNDASDFALMEFERNEGKTLTCVATPTSDVIIEADVEVEEGVVHHPVQDFAGRLVSIEDVARQTRRLVIDLDREMAFNPGQYVTIEVPGTDATRTYSMANPPSEPGRIELQIRRTPGGLATDGWIFKDLGAGETLRLSGPYGRFFLREARTAPAILIGGGTGLAPLKSIVRHVLEGGLAHRLYLYQGARMQADLYDVDFFRGLEADHPEQFTYRPCLSDEEWDGPHGLVTDVVDADFPTCRKHMAYLCGPPPMVEAALKTLMRKRLFPRDIYREDFFDASDKATGGVRSPLLKA</sequence>
<dbReference type="SUPFAM" id="SSF63380">
    <property type="entry name" value="Riboflavin synthase domain-like"/>
    <property type="match status" value="1"/>
</dbReference>
<keyword evidence="3" id="KW-0411">Iron-sulfur</keyword>
<reference evidence="6 7" key="1">
    <citation type="submission" date="2019-07" db="EMBL/GenBank/DDBJ databases">
        <title>Whole genome shotgun sequence of Pseudonocardia asaccharolytica NBRC 16224.</title>
        <authorList>
            <person name="Hosoyama A."/>
            <person name="Uohara A."/>
            <person name="Ohji S."/>
            <person name="Ichikawa N."/>
        </authorList>
    </citation>
    <scope>NUCLEOTIDE SEQUENCE [LARGE SCALE GENOMIC DNA]</scope>
    <source>
        <strain evidence="6 7">NBRC 16224</strain>
    </source>
</reference>
<dbReference type="CDD" id="cd00207">
    <property type="entry name" value="fer2"/>
    <property type="match status" value="1"/>
</dbReference>
<dbReference type="GO" id="GO:0016491">
    <property type="term" value="F:oxidoreductase activity"/>
    <property type="evidence" value="ECO:0007669"/>
    <property type="project" value="InterPro"/>
</dbReference>
<dbReference type="PROSITE" id="PS51085">
    <property type="entry name" value="2FE2S_FER_2"/>
    <property type="match status" value="1"/>
</dbReference>
<dbReference type="Gene3D" id="2.40.30.10">
    <property type="entry name" value="Translation factors"/>
    <property type="match status" value="1"/>
</dbReference>
<dbReference type="InterPro" id="IPR017927">
    <property type="entry name" value="FAD-bd_FR_type"/>
</dbReference>
<keyword evidence="2" id="KW-0479">Metal-binding</keyword>
<dbReference type="InterPro" id="IPR036010">
    <property type="entry name" value="2Fe-2S_ferredoxin-like_sf"/>
</dbReference>
<dbReference type="Gene3D" id="3.10.20.30">
    <property type="match status" value="1"/>
</dbReference>
<evidence type="ECO:0000259" key="4">
    <source>
        <dbReference type="PROSITE" id="PS51085"/>
    </source>
</evidence>
<dbReference type="InterPro" id="IPR050415">
    <property type="entry name" value="MRET"/>
</dbReference>
<keyword evidence="7" id="KW-1185">Reference proteome</keyword>
<dbReference type="PRINTS" id="PR00371">
    <property type="entry name" value="FPNCR"/>
</dbReference>
<evidence type="ECO:0000256" key="3">
    <source>
        <dbReference type="ARBA" id="ARBA00023014"/>
    </source>
</evidence>
<accession>A0A511D223</accession>
<comment type="caution">
    <text evidence="6">The sequence shown here is derived from an EMBL/GenBank/DDBJ whole genome shotgun (WGS) entry which is preliminary data.</text>
</comment>
<dbReference type="PRINTS" id="PR00410">
    <property type="entry name" value="PHEHYDRXLASE"/>
</dbReference>
<dbReference type="SUPFAM" id="SSF52343">
    <property type="entry name" value="Ferredoxin reductase-like, C-terminal NADP-linked domain"/>
    <property type="match status" value="1"/>
</dbReference>
<protein>
    <submittedName>
        <fullName evidence="6">Phenol hydroxylase P5 protein</fullName>
    </submittedName>
</protein>
<dbReference type="Pfam" id="PF00111">
    <property type="entry name" value="Fer2"/>
    <property type="match status" value="1"/>
</dbReference>
<evidence type="ECO:0000256" key="2">
    <source>
        <dbReference type="ARBA" id="ARBA00022714"/>
    </source>
</evidence>
<evidence type="ECO:0000313" key="6">
    <source>
        <dbReference type="EMBL" id="GEL18836.1"/>
    </source>
</evidence>
<dbReference type="InterPro" id="IPR001709">
    <property type="entry name" value="Flavoprot_Pyr_Nucl_cyt_Rdtase"/>
</dbReference>
<proteinExistence type="predicted"/>
<gene>
    <name evidence="6" type="primary">mphP</name>
    <name evidence="6" type="ORF">PA7_26730</name>
</gene>
<feature type="domain" description="2Fe-2S ferredoxin-type" evidence="4">
    <location>
        <begin position="3"/>
        <end position="99"/>
    </location>
</feature>
<dbReference type="OrthoDB" id="4307358at2"/>
<dbReference type="STRING" id="1123024.GCA_000423625_01729"/>
<name>A0A511D223_9PSEU</name>
<dbReference type="InterPro" id="IPR017938">
    <property type="entry name" value="Riboflavin_synthase-like_b-brl"/>
</dbReference>
<dbReference type="InterPro" id="IPR001041">
    <property type="entry name" value="2Fe-2S_ferredoxin-type"/>
</dbReference>
<dbReference type="PROSITE" id="PS51384">
    <property type="entry name" value="FAD_FR"/>
    <property type="match status" value="1"/>
</dbReference>
<evidence type="ECO:0000256" key="1">
    <source>
        <dbReference type="ARBA" id="ARBA00001974"/>
    </source>
</evidence>
<keyword evidence="2" id="KW-0001">2Fe-2S</keyword>
<dbReference type="Gene3D" id="3.40.50.80">
    <property type="entry name" value="Nucleotide-binding domain of ferredoxin-NADP reductase (FNR) module"/>
    <property type="match status" value="1"/>
</dbReference>
<dbReference type="Pfam" id="PF00175">
    <property type="entry name" value="NAD_binding_1"/>
    <property type="match status" value="1"/>
</dbReference>